<sequence>MILLSECLRDGLLDPSLIAKELRTSKVDVIRSAGSGTQRSLRAMLDILDIVTLRFGNPIMAYAWYRSEALPGFSGSTCMQLVAQGRASEVIEYVEAVDAGIYA</sequence>
<evidence type="ECO:0008006" key="3">
    <source>
        <dbReference type="Google" id="ProtNLM"/>
    </source>
</evidence>
<evidence type="ECO:0000313" key="2">
    <source>
        <dbReference type="Proteomes" id="UP000190787"/>
    </source>
</evidence>
<accession>A0ABX3N359</accession>
<protein>
    <recommendedName>
        <fullName evidence="3">Antitoxin Xre/MbcA/ParS-like toxin-binding domain-containing protein</fullName>
    </recommendedName>
</protein>
<proteinExistence type="predicted"/>
<evidence type="ECO:0000313" key="1">
    <source>
        <dbReference type="EMBL" id="OOY24889.1"/>
    </source>
</evidence>
<dbReference type="Proteomes" id="UP000190787">
    <property type="component" value="Unassembled WGS sequence"/>
</dbReference>
<reference evidence="1 2" key="1">
    <citation type="submission" date="2016-11" db="EMBL/GenBank/DDBJ databases">
        <title>A multilocus sequence analysis scheme for characterization of bacteria in the genus Thioclava.</title>
        <authorList>
            <person name="Liu Y."/>
            <person name="Shao Z."/>
        </authorList>
    </citation>
    <scope>NUCLEOTIDE SEQUENCE [LARGE SCALE GENOMIC DNA]</scope>
    <source>
        <strain evidence="1 2">TAW-CT134</strain>
    </source>
</reference>
<gene>
    <name evidence="1" type="ORF">BMI91_00085</name>
</gene>
<organism evidence="1 2">
    <name type="scientific">Thioclava sediminum</name>
    <dbReference type="NCBI Taxonomy" id="1915319"/>
    <lineage>
        <taxon>Bacteria</taxon>
        <taxon>Pseudomonadati</taxon>
        <taxon>Pseudomonadota</taxon>
        <taxon>Alphaproteobacteria</taxon>
        <taxon>Rhodobacterales</taxon>
        <taxon>Paracoccaceae</taxon>
        <taxon>Thioclava</taxon>
    </lineage>
</organism>
<name>A0ABX3N359_9RHOB</name>
<keyword evidence="2" id="KW-1185">Reference proteome</keyword>
<dbReference type="EMBL" id="MPZV01000001">
    <property type="protein sequence ID" value="OOY24889.1"/>
    <property type="molecule type" value="Genomic_DNA"/>
</dbReference>
<dbReference type="RefSeq" id="WP_078603552.1">
    <property type="nucleotide sequence ID" value="NZ_MPZV01000001.1"/>
</dbReference>
<comment type="caution">
    <text evidence="1">The sequence shown here is derived from an EMBL/GenBank/DDBJ whole genome shotgun (WGS) entry which is preliminary data.</text>
</comment>